<evidence type="ECO:0000313" key="12">
    <source>
        <dbReference type="Proteomes" id="UP000677054"/>
    </source>
</evidence>
<dbReference type="InterPro" id="IPR004156">
    <property type="entry name" value="OATP"/>
</dbReference>
<feature type="compositionally biased region" description="Basic and acidic residues" evidence="9">
    <location>
        <begin position="44"/>
        <end position="102"/>
    </location>
</feature>
<feature type="transmembrane region" description="Helical" evidence="8">
    <location>
        <begin position="411"/>
        <end position="433"/>
    </location>
</feature>
<keyword evidence="3" id="KW-1003">Cell membrane</keyword>
<dbReference type="NCBIfam" id="TIGR00805">
    <property type="entry name" value="oat"/>
    <property type="match status" value="1"/>
</dbReference>
<keyword evidence="6 8" id="KW-0472">Membrane</keyword>
<gene>
    <name evidence="11" type="ORF">DSTB1V02_LOCUS2551</name>
</gene>
<feature type="region of interest" description="Disordered" evidence="9">
    <location>
        <begin position="20"/>
        <end position="105"/>
    </location>
</feature>
<protein>
    <recommendedName>
        <fullName evidence="8">Solute carrier organic anion transporter family member</fullName>
    </recommendedName>
</protein>
<feature type="transmembrane region" description="Helical" evidence="8">
    <location>
        <begin position="797"/>
        <end position="818"/>
    </location>
</feature>
<dbReference type="GO" id="GO:0043252">
    <property type="term" value="P:sodium-independent organic anion transport"/>
    <property type="evidence" value="ECO:0007669"/>
    <property type="project" value="TreeGrafter"/>
</dbReference>
<comment type="subcellular location">
    <subcellularLocation>
        <location evidence="1 8">Cell membrane</location>
        <topology evidence="1 8">Multi-pass membrane protein</topology>
    </subcellularLocation>
</comment>
<evidence type="ECO:0000256" key="6">
    <source>
        <dbReference type="ARBA" id="ARBA00023136"/>
    </source>
</evidence>
<keyword evidence="5 8" id="KW-1133">Transmembrane helix</keyword>
<sequence>MANDMPSVYAVTGLYASAPFSDDVSRDGDTGPCGSSTCELLGLQKEEKTHKRESSRDWNPSHKRETSRDWNPIHKRETSRDWNLGHKRESSRDWKKGHERHGSNVSKKSLVVISSHLIRGESTTLRSDTNEPPECGLSSFRPRFLQGFATIKVSFSKDNPMLLKILVMFVLLLSLIMTLQQAVSSGYLNSVITTIEKRFEIPSSLSGVIASTYEIGNLITIIFVSYLGSHRHIPVWIGRGVIVMGIGSMVFVLPYFMSDPYSGASGQNLTDQNICRLPVGPKDEFDRGLGRLSPGLSSPPLNPGNSIPGQRENCIEGGGSNSLVVVLFVLAQLLLGCGGSPIVTLGTTYVDDHVKKENSAFYIGCMFSLGAFGPVCGFLLGAYLLSFHEDALSSNEQIMDLDQSSPQWIGMWWGGFMVCGILLVLGGVPLFFFPKSLTREKERVRLEEKAKEFMVQHKSHSLPKEGGLSKAPSQSKEQYGRDVKNIPASMWKLLSNPVYLITCLGTCLELVIVSGFLVFLPKYLETQFYLTKSQASVFTGGIAVPGACFGIFFGGYLLKRFQLRPRGALALVLAFNTVCLAFYSVIFFIGCDNLQMAGTTTPYSNSTPVEGFQVNLTSSCNFGCECSTMEVEPVCGYNGITYFSPCYAGCTAPSAPHNYTNCACIVGNAPGLNGSAVSSGKDGFAEVRAVPVATAGACASACEAILPFLLLLLVMTFLVAVTQMPLLMIILRSVEEEERSFALGLQFVMFRLLGYVPSPIVFGNVIDTTCLLWKEGKCGGKSGRCLLYDIEAFRFKYIGICAGIKVASMLVFLCDWLLVRRQYKLDMGGSMTVGEIVNSIVSLDKGLEEMAEDGAKELGCMHGQASFLSLKNSEEEEEESLSLHDQTQAESSV</sequence>
<evidence type="ECO:0000256" key="1">
    <source>
        <dbReference type="ARBA" id="ARBA00004651"/>
    </source>
</evidence>
<dbReference type="GO" id="GO:0016323">
    <property type="term" value="C:basolateral plasma membrane"/>
    <property type="evidence" value="ECO:0007669"/>
    <property type="project" value="TreeGrafter"/>
</dbReference>
<evidence type="ECO:0000256" key="5">
    <source>
        <dbReference type="ARBA" id="ARBA00022989"/>
    </source>
</evidence>
<evidence type="ECO:0000256" key="3">
    <source>
        <dbReference type="ARBA" id="ARBA00022475"/>
    </source>
</evidence>
<feature type="transmembrane region" description="Helical" evidence="8">
    <location>
        <begin position="498"/>
        <end position="520"/>
    </location>
</feature>
<feature type="compositionally biased region" description="Polar residues" evidence="9">
    <location>
        <begin position="884"/>
        <end position="893"/>
    </location>
</feature>
<dbReference type="EMBL" id="CAJPEV010000290">
    <property type="protein sequence ID" value="CAG0883537.1"/>
    <property type="molecule type" value="Genomic_DNA"/>
</dbReference>
<feature type="transmembrane region" description="Helical" evidence="8">
    <location>
        <begin position="570"/>
        <end position="590"/>
    </location>
</feature>
<dbReference type="Pfam" id="PF07648">
    <property type="entry name" value="Kazal_2"/>
    <property type="match status" value="1"/>
</dbReference>
<dbReference type="GO" id="GO:0015347">
    <property type="term" value="F:sodium-independent organic anion transmembrane transporter activity"/>
    <property type="evidence" value="ECO:0007669"/>
    <property type="project" value="TreeGrafter"/>
</dbReference>
<dbReference type="PROSITE" id="PS51465">
    <property type="entry name" value="KAZAL_2"/>
    <property type="match status" value="1"/>
</dbReference>
<keyword evidence="8" id="KW-0813">Transport</keyword>
<feature type="transmembrane region" description="Helical" evidence="8">
    <location>
        <begin position="361"/>
        <end position="385"/>
    </location>
</feature>
<name>A0A7R8X4C0_9CRUS</name>
<evidence type="ECO:0000256" key="8">
    <source>
        <dbReference type="RuleBase" id="RU362056"/>
    </source>
</evidence>
<dbReference type="PANTHER" id="PTHR11388:SF142">
    <property type="entry name" value="SOLUTE CARRIER ORGANIC ANION TRANSPORTER FAMILY MEMBER 5A1"/>
    <property type="match status" value="1"/>
</dbReference>
<dbReference type="SUPFAM" id="SSF103473">
    <property type="entry name" value="MFS general substrate transporter"/>
    <property type="match status" value="1"/>
</dbReference>
<feature type="transmembrane region" description="Helical" evidence="8">
    <location>
        <begin position="203"/>
        <end position="224"/>
    </location>
</feature>
<dbReference type="PANTHER" id="PTHR11388">
    <property type="entry name" value="ORGANIC ANION TRANSPORTER"/>
    <property type="match status" value="1"/>
</dbReference>
<dbReference type="InterPro" id="IPR002350">
    <property type="entry name" value="Kazal_dom"/>
</dbReference>
<evidence type="ECO:0000256" key="9">
    <source>
        <dbReference type="SAM" id="MobiDB-lite"/>
    </source>
</evidence>
<dbReference type="AlphaFoldDB" id="A0A7R8X4C0"/>
<keyword evidence="7" id="KW-1015">Disulfide bond</keyword>
<keyword evidence="4 8" id="KW-0812">Transmembrane</keyword>
<keyword evidence="12" id="KW-1185">Reference proteome</keyword>
<dbReference type="OrthoDB" id="5062115at2759"/>
<feature type="transmembrane region" description="Helical" evidence="8">
    <location>
        <begin position="236"/>
        <end position="257"/>
    </location>
</feature>
<accession>A0A7R8X4C0</accession>
<comment type="similarity">
    <text evidence="2 8">Belongs to the organo anion transporter (TC 2.A.60) family.</text>
</comment>
<feature type="transmembrane region" description="Helical" evidence="8">
    <location>
        <begin position="708"/>
        <end position="731"/>
    </location>
</feature>
<dbReference type="InterPro" id="IPR036259">
    <property type="entry name" value="MFS_trans_sf"/>
</dbReference>
<feature type="domain" description="Kazal-like" evidence="10">
    <location>
        <begin position="614"/>
        <end position="663"/>
    </location>
</feature>
<dbReference type="Pfam" id="PF03137">
    <property type="entry name" value="OATP"/>
    <property type="match status" value="1"/>
</dbReference>
<reference evidence="11" key="1">
    <citation type="submission" date="2020-11" db="EMBL/GenBank/DDBJ databases">
        <authorList>
            <person name="Tran Van P."/>
        </authorList>
    </citation>
    <scope>NUCLEOTIDE SEQUENCE</scope>
</reference>
<keyword evidence="8" id="KW-0406">Ion transport</keyword>
<dbReference type="GO" id="GO:0006811">
    <property type="term" value="P:monoatomic ion transport"/>
    <property type="evidence" value="ECO:0007669"/>
    <property type="project" value="UniProtKB-KW"/>
</dbReference>
<feature type="transmembrane region" description="Helical" evidence="8">
    <location>
        <begin position="323"/>
        <end position="349"/>
    </location>
</feature>
<dbReference type="InterPro" id="IPR036058">
    <property type="entry name" value="Kazal_dom_sf"/>
</dbReference>
<dbReference type="EMBL" id="LR899807">
    <property type="protein sequence ID" value="CAD7242593.1"/>
    <property type="molecule type" value="Genomic_DNA"/>
</dbReference>
<evidence type="ECO:0000256" key="2">
    <source>
        <dbReference type="ARBA" id="ARBA00009657"/>
    </source>
</evidence>
<feature type="transmembrane region" description="Helical" evidence="8">
    <location>
        <begin position="535"/>
        <end position="558"/>
    </location>
</feature>
<dbReference type="Gene3D" id="1.20.1250.20">
    <property type="entry name" value="MFS general substrate transporter like domains"/>
    <property type="match status" value="1"/>
</dbReference>
<organism evidence="11">
    <name type="scientific">Darwinula stevensoni</name>
    <dbReference type="NCBI Taxonomy" id="69355"/>
    <lineage>
        <taxon>Eukaryota</taxon>
        <taxon>Metazoa</taxon>
        <taxon>Ecdysozoa</taxon>
        <taxon>Arthropoda</taxon>
        <taxon>Crustacea</taxon>
        <taxon>Oligostraca</taxon>
        <taxon>Ostracoda</taxon>
        <taxon>Podocopa</taxon>
        <taxon>Podocopida</taxon>
        <taxon>Darwinulocopina</taxon>
        <taxon>Darwinuloidea</taxon>
        <taxon>Darwinulidae</taxon>
        <taxon>Darwinula</taxon>
    </lineage>
</organism>
<feature type="region of interest" description="Disordered" evidence="9">
    <location>
        <begin position="870"/>
        <end position="893"/>
    </location>
</feature>
<evidence type="ECO:0000256" key="4">
    <source>
        <dbReference type="ARBA" id="ARBA00022692"/>
    </source>
</evidence>
<evidence type="ECO:0000259" key="10">
    <source>
        <dbReference type="PROSITE" id="PS51465"/>
    </source>
</evidence>
<proteinExistence type="inferred from homology"/>
<evidence type="ECO:0000256" key="7">
    <source>
        <dbReference type="ARBA" id="ARBA00023157"/>
    </source>
</evidence>
<feature type="transmembrane region" description="Helical" evidence="8">
    <location>
        <begin position="743"/>
        <end position="766"/>
    </location>
</feature>
<dbReference type="Proteomes" id="UP000677054">
    <property type="component" value="Unassembled WGS sequence"/>
</dbReference>
<evidence type="ECO:0000313" key="11">
    <source>
        <dbReference type="EMBL" id="CAD7242593.1"/>
    </source>
</evidence>
<feature type="transmembrane region" description="Helical" evidence="8">
    <location>
        <begin position="161"/>
        <end position="183"/>
    </location>
</feature>
<dbReference type="SUPFAM" id="SSF100895">
    <property type="entry name" value="Kazal-type serine protease inhibitors"/>
    <property type="match status" value="1"/>
</dbReference>